<protein>
    <submittedName>
        <fullName evidence="7">MoaA/NifB/PqqE/SkfB family radical SAM enzyme</fullName>
    </submittedName>
</protein>
<evidence type="ECO:0000256" key="1">
    <source>
        <dbReference type="ARBA" id="ARBA00001966"/>
    </source>
</evidence>
<dbReference type="InterPro" id="IPR007197">
    <property type="entry name" value="rSAM"/>
</dbReference>
<dbReference type="RefSeq" id="WP_113889270.1">
    <property type="nucleotide sequence ID" value="NZ_QNRK01000010.1"/>
</dbReference>
<dbReference type="GO" id="GO:0046872">
    <property type="term" value="F:metal ion binding"/>
    <property type="evidence" value="ECO:0007669"/>
    <property type="project" value="UniProtKB-KW"/>
</dbReference>
<dbReference type="GO" id="GO:0051536">
    <property type="term" value="F:iron-sulfur cluster binding"/>
    <property type="evidence" value="ECO:0007669"/>
    <property type="project" value="UniProtKB-KW"/>
</dbReference>
<dbReference type="SUPFAM" id="SSF102114">
    <property type="entry name" value="Radical SAM enzymes"/>
    <property type="match status" value="1"/>
</dbReference>
<evidence type="ECO:0000256" key="5">
    <source>
        <dbReference type="ARBA" id="ARBA00023014"/>
    </source>
</evidence>
<dbReference type="CDD" id="cd01335">
    <property type="entry name" value="Radical_SAM"/>
    <property type="match status" value="1"/>
</dbReference>
<keyword evidence="4" id="KW-0408">Iron</keyword>
<evidence type="ECO:0000256" key="2">
    <source>
        <dbReference type="ARBA" id="ARBA00022691"/>
    </source>
</evidence>
<evidence type="ECO:0000313" key="7">
    <source>
        <dbReference type="EMBL" id="RBP14141.1"/>
    </source>
</evidence>
<gene>
    <name evidence="7" type="ORF">DFR50_110167</name>
</gene>
<dbReference type="Gene3D" id="3.20.20.70">
    <property type="entry name" value="Aldolase class I"/>
    <property type="match status" value="1"/>
</dbReference>
<proteinExistence type="predicted"/>
<dbReference type="PROSITE" id="PS51918">
    <property type="entry name" value="RADICAL_SAM"/>
    <property type="match status" value="1"/>
</dbReference>
<dbReference type="AlphaFoldDB" id="A0A366FHR0"/>
<comment type="caution">
    <text evidence="7">The sequence shown here is derived from an EMBL/GenBank/DDBJ whole genome shotgun (WGS) entry which is preliminary data.</text>
</comment>
<name>A0A366FHR0_9HYPH</name>
<evidence type="ECO:0000256" key="3">
    <source>
        <dbReference type="ARBA" id="ARBA00022723"/>
    </source>
</evidence>
<evidence type="ECO:0000313" key="8">
    <source>
        <dbReference type="Proteomes" id="UP000253529"/>
    </source>
</evidence>
<keyword evidence="5" id="KW-0411">Iron-sulfur</keyword>
<keyword evidence="8" id="KW-1185">Reference proteome</keyword>
<dbReference type="GO" id="GO:0003824">
    <property type="term" value="F:catalytic activity"/>
    <property type="evidence" value="ECO:0007669"/>
    <property type="project" value="InterPro"/>
</dbReference>
<comment type="cofactor">
    <cofactor evidence="1">
        <name>[4Fe-4S] cluster</name>
        <dbReference type="ChEBI" id="CHEBI:49883"/>
    </cofactor>
</comment>
<dbReference type="PANTHER" id="PTHR11228:SF7">
    <property type="entry name" value="PQQA PEPTIDE CYCLASE"/>
    <property type="match status" value="1"/>
</dbReference>
<evidence type="ECO:0000256" key="4">
    <source>
        <dbReference type="ARBA" id="ARBA00023004"/>
    </source>
</evidence>
<keyword evidence="2" id="KW-0949">S-adenosyl-L-methionine</keyword>
<sequence>MSPREFLRLARFFAALALKERLFPALHVRPLVAELFLTDNCNLRCVSCACWRATTLGELDTEAWKDVLRQLVALPIHKVNVTGGEPLIRPDAVEIMRFARDIGIRHIHLNTNAILLTPVKLDEVLEAGVRSFNISVDGPKPTHDRIRGRAGAFDRTVAHLRAVIARRDTYRLKIRMNFTVMRDNAASLPDIAALAQDLNVRLYLNLATDRTFLFRHADVSAQSAVAQDELAAAVERVKTIARADPRCLPRPADLDYVLRHFRDVVQKGVPCAESQIKLMIRSRGEIGGCWGHDPHLNVRDFPIARIVDEATYRAEHARFFRKDCVGCGSNYSLNLRWRPSTYVTDALWRWGFASSPNAVGNPAGDR</sequence>
<dbReference type="OrthoDB" id="9792276at2"/>
<dbReference type="SFLD" id="SFLDG01386">
    <property type="entry name" value="main_SPASM_domain-containing"/>
    <property type="match status" value="1"/>
</dbReference>
<dbReference type="PANTHER" id="PTHR11228">
    <property type="entry name" value="RADICAL SAM DOMAIN PROTEIN"/>
    <property type="match status" value="1"/>
</dbReference>
<dbReference type="Proteomes" id="UP000253529">
    <property type="component" value="Unassembled WGS sequence"/>
</dbReference>
<accession>A0A366FHR0</accession>
<reference evidence="7 8" key="1">
    <citation type="submission" date="2018-06" db="EMBL/GenBank/DDBJ databases">
        <title>Genomic Encyclopedia of Type Strains, Phase IV (KMG-IV): sequencing the most valuable type-strain genomes for metagenomic binning, comparative biology and taxonomic classification.</title>
        <authorList>
            <person name="Goeker M."/>
        </authorList>
    </citation>
    <scope>NUCLEOTIDE SEQUENCE [LARGE SCALE GENOMIC DNA]</scope>
    <source>
        <strain evidence="7 8">DSM 24875</strain>
    </source>
</reference>
<dbReference type="Pfam" id="PF04055">
    <property type="entry name" value="Radical_SAM"/>
    <property type="match status" value="1"/>
</dbReference>
<feature type="domain" description="Radical SAM core" evidence="6">
    <location>
        <begin position="27"/>
        <end position="241"/>
    </location>
</feature>
<organism evidence="7 8">
    <name type="scientific">Roseiarcus fermentans</name>
    <dbReference type="NCBI Taxonomy" id="1473586"/>
    <lineage>
        <taxon>Bacteria</taxon>
        <taxon>Pseudomonadati</taxon>
        <taxon>Pseudomonadota</taxon>
        <taxon>Alphaproteobacteria</taxon>
        <taxon>Hyphomicrobiales</taxon>
        <taxon>Roseiarcaceae</taxon>
        <taxon>Roseiarcus</taxon>
    </lineage>
</organism>
<dbReference type="SFLD" id="SFLDS00029">
    <property type="entry name" value="Radical_SAM"/>
    <property type="match status" value="1"/>
</dbReference>
<dbReference type="EMBL" id="QNRK01000010">
    <property type="protein sequence ID" value="RBP14141.1"/>
    <property type="molecule type" value="Genomic_DNA"/>
</dbReference>
<evidence type="ECO:0000259" key="6">
    <source>
        <dbReference type="PROSITE" id="PS51918"/>
    </source>
</evidence>
<dbReference type="SFLD" id="SFLDG01067">
    <property type="entry name" value="SPASM/twitch_domain_containing"/>
    <property type="match status" value="1"/>
</dbReference>
<dbReference type="InterPro" id="IPR013785">
    <property type="entry name" value="Aldolase_TIM"/>
</dbReference>
<dbReference type="InterPro" id="IPR058240">
    <property type="entry name" value="rSAM_sf"/>
</dbReference>
<keyword evidence="3" id="KW-0479">Metal-binding</keyword>
<dbReference type="InterPro" id="IPR050377">
    <property type="entry name" value="Radical_SAM_PqqE_MftC-like"/>
</dbReference>